<name>A0A6A6ZBV0_9PLEO</name>
<evidence type="ECO:0000313" key="2">
    <source>
        <dbReference type="Proteomes" id="UP000799424"/>
    </source>
</evidence>
<accession>A0A6A6ZBV0</accession>
<evidence type="ECO:0000313" key="1">
    <source>
        <dbReference type="EMBL" id="KAF2818476.1"/>
    </source>
</evidence>
<dbReference type="Proteomes" id="UP000799424">
    <property type="component" value="Unassembled WGS sequence"/>
</dbReference>
<dbReference type="AlphaFoldDB" id="A0A6A6ZBV0"/>
<organism evidence="1 2">
    <name type="scientific">Ophiobolus disseminans</name>
    <dbReference type="NCBI Taxonomy" id="1469910"/>
    <lineage>
        <taxon>Eukaryota</taxon>
        <taxon>Fungi</taxon>
        <taxon>Dikarya</taxon>
        <taxon>Ascomycota</taxon>
        <taxon>Pezizomycotina</taxon>
        <taxon>Dothideomycetes</taxon>
        <taxon>Pleosporomycetidae</taxon>
        <taxon>Pleosporales</taxon>
        <taxon>Pleosporineae</taxon>
        <taxon>Phaeosphaeriaceae</taxon>
        <taxon>Ophiobolus</taxon>
    </lineage>
</organism>
<reference evidence="1" key="1">
    <citation type="journal article" date="2020" name="Stud. Mycol.">
        <title>101 Dothideomycetes genomes: a test case for predicting lifestyles and emergence of pathogens.</title>
        <authorList>
            <person name="Haridas S."/>
            <person name="Albert R."/>
            <person name="Binder M."/>
            <person name="Bloem J."/>
            <person name="Labutti K."/>
            <person name="Salamov A."/>
            <person name="Andreopoulos B."/>
            <person name="Baker S."/>
            <person name="Barry K."/>
            <person name="Bills G."/>
            <person name="Bluhm B."/>
            <person name="Cannon C."/>
            <person name="Castanera R."/>
            <person name="Culley D."/>
            <person name="Daum C."/>
            <person name="Ezra D."/>
            <person name="Gonzalez J."/>
            <person name="Henrissat B."/>
            <person name="Kuo A."/>
            <person name="Liang C."/>
            <person name="Lipzen A."/>
            <person name="Lutzoni F."/>
            <person name="Magnuson J."/>
            <person name="Mondo S."/>
            <person name="Nolan M."/>
            <person name="Ohm R."/>
            <person name="Pangilinan J."/>
            <person name="Park H.-J."/>
            <person name="Ramirez L."/>
            <person name="Alfaro M."/>
            <person name="Sun H."/>
            <person name="Tritt A."/>
            <person name="Yoshinaga Y."/>
            <person name="Zwiers L.-H."/>
            <person name="Turgeon B."/>
            <person name="Goodwin S."/>
            <person name="Spatafora J."/>
            <person name="Crous P."/>
            <person name="Grigoriev I."/>
        </authorList>
    </citation>
    <scope>NUCLEOTIDE SEQUENCE</scope>
    <source>
        <strain evidence="1">CBS 113818</strain>
    </source>
</reference>
<sequence length="79" mass="9053">MSSLADVCRNCYCEGITECLLADIPMPNFSKIDCELAKLEEQEDAVEAQQDADKKLIKAPQERLQVLRAKSRRLRKQKK</sequence>
<dbReference type="OrthoDB" id="3807343at2759"/>
<dbReference type="EMBL" id="MU006252">
    <property type="protein sequence ID" value="KAF2818476.1"/>
    <property type="molecule type" value="Genomic_DNA"/>
</dbReference>
<keyword evidence="2" id="KW-1185">Reference proteome</keyword>
<proteinExistence type="predicted"/>
<protein>
    <submittedName>
        <fullName evidence="1">Uncharacterized protein</fullName>
    </submittedName>
</protein>
<gene>
    <name evidence="1" type="ORF">CC86DRAFT_157997</name>
</gene>